<comment type="function">
    <text evidence="11">Peptidoglycan polymerase that catalyzes glycan chain elongation from lipid-linked precursors.</text>
</comment>
<reference evidence="13 14" key="1">
    <citation type="submission" date="2020-08" db="EMBL/GenBank/DDBJ databases">
        <title>Paraeoetvoesia sp. YC-7-48 draft genome sequence.</title>
        <authorList>
            <person name="Yao L."/>
        </authorList>
    </citation>
    <scope>NUCLEOTIDE SEQUENCE [LARGE SCALE GENOMIC DNA]</scope>
    <source>
        <strain evidence="14">YC-7-48</strain>
    </source>
</reference>
<dbReference type="Gene3D" id="1.10.3810.10">
    <property type="entry name" value="Biosynthetic peptidoglycan transglycosylase-like"/>
    <property type="match status" value="1"/>
</dbReference>
<keyword evidence="4 11" id="KW-0808">Transferase</keyword>
<dbReference type="Proteomes" id="UP000545386">
    <property type="component" value="Unassembled WGS sequence"/>
</dbReference>
<keyword evidence="10 11" id="KW-0961">Cell wall biogenesis/degradation</keyword>
<dbReference type="GO" id="GO:0016763">
    <property type="term" value="F:pentosyltransferase activity"/>
    <property type="evidence" value="ECO:0007669"/>
    <property type="project" value="InterPro"/>
</dbReference>
<keyword evidence="6 11" id="KW-0133">Cell shape</keyword>
<dbReference type="UniPathway" id="UPA00219"/>
<dbReference type="SUPFAM" id="SSF53955">
    <property type="entry name" value="Lysozyme-like"/>
    <property type="match status" value="1"/>
</dbReference>
<evidence type="ECO:0000313" key="13">
    <source>
        <dbReference type="EMBL" id="MBC2770770.1"/>
    </source>
</evidence>
<dbReference type="InterPro" id="IPR011812">
    <property type="entry name" value="Pep_trsgly"/>
</dbReference>
<evidence type="ECO:0000256" key="5">
    <source>
        <dbReference type="ARBA" id="ARBA00022692"/>
    </source>
</evidence>
<keyword evidence="2 11" id="KW-0997">Cell inner membrane</keyword>
<dbReference type="InterPro" id="IPR036950">
    <property type="entry name" value="PBP_transglycosylase"/>
</dbReference>
<feature type="transmembrane region" description="Helical" evidence="11">
    <location>
        <begin position="7"/>
        <end position="34"/>
    </location>
</feature>
<dbReference type="AlphaFoldDB" id="A0A842HTM9"/>
<protein>
    <recommendedName>
        <fullName evidence="11">Biosynthetic peptidoglycan transglycosylase</fullName>
        <ecNumber evidence="11">2.4.99.28</ecNumber>
    </recommendedName>
    <alternativeName>
        <fullName evidence="11">Glycan polymerase</fullName>
    </alternativeName>
    <alternativeName>
        <fullName evidence="11">Peptidoglycan glycosyltransferase MtgA</fullName>
        <shortName evidence="11">PGT</shortName>
    </alternativeName>
</protein>
<dbReference type="GO" id="GO:0009252">
    <property type="term" value="P:peptidoglycan biosynthetic process"/>
    <property type="evidence" value="ECO:0007669"/>
    <property type="project" value="UniProtKB-UniRule"/>
</dbReference>
<dbReference type="InterPro" id="IPR001264">
    <property type="entry name" value="Glyco_trans_51"/>
</dbReference>
<dbReference type="GO" id="GO:0009274">
    <property type="term" value="C:peptidoglycan-based cell wall"/>
    <property type="evidence" value="ECO:0007669"/>
    <property type="project" value="InterPro"/>
</dbReference>
<evidence type="ECO:0000256" key="2">
    <source>
        <dbReference type="ARBA" id="ARBA00022519"/>
    </source>
</evidence>
<dbReference type="EMBL" id="JACJUU010000012">
    <property type="protein sequence ID" value="MBC2770770.1"/>
    <property type="molecule type" value="Genomic_DNA"/>
</dbReference>
<keyword evidence="7 11" id="KW-0573">Peptidoglycan synthesis</keyword>
<comment type="catalytic activity">
    <reaction evidence="11">
        <text>[GlcNAc-(1-&gt;4)-Mur2Ac(oyl-L-Ala-gamma-D-Glu-L-Lys-D-Ala-D-Ala)](n)-di-trans,octa-cis-undecaprenyl diphosphate + beta-D-GlcNAc-(1-&gt;4)-Mur2Ac(oyl-L-Ala-gamma-D-Glu-L-Lys-D-Ala-D-Ala)-di-trans,octa-cis-undecaprenyl diphosphate = [GlcNAc-(1-&gt;4)-Mur2Ac(oyl-L-Ala-gamma-D-Glu-L-Lys-D-Ala-D-Ala)](n+1)-di-trans,octa-cis-undecaprenyl diphosphate + di-trans,octa-cis-undecaprenyl diphosphate + H(+)</text>
        <dbReference type="Rhea" id="RHEA:23708"/>
        <dbReference type="Rhea" id="RHEA-COMP:9602"/>
        <dbReference type="Rhea" id="RHEA-COMP:9603"/>
        <dbReference type="ChEBI" id="CHEBI:15378"/>
        <dbReference type="ChEBI" id="CHEBI:58405"/>
        <dbReference type="ChEBI" id="CHEBI:60033"/>
        <dbReference type="ChEBI" id="CHEBI:78435"/>
        <dbReference type="EC" id="2.4.99.28"/>
    </reaction>
</comment>
<dbReference type="GO" id="GO:0071555">
    <property type="term" value="P:cell wall organization"/>
    <property type="evidence" value="ECO:0007669"/>
    <property type="project" value="UniProtKB-KW"/>
</dbReference>
<comment type="similarity">
    <text evidence="11">Belongs to the glycosyltransferase 51 family.</text>
</comment>
<evidence type="ECO:0000256" key="8">
    <source>
        <dbReference type="ARBA" id="ARBA00022989"/>
    </source>
</evidence>
<keyword evidence="5 11" id="KW-0812">Transmembrane</keyword>
<keyword evidence="14" id="KW-1185">Reference proteome</keyword>
<comment type="pathway">
    <text evidence="11">Cell wall biogenesis; peptidoglycan biosynthesis.</text>
</comment>
<evidence type="ECO:0000256" key="9">
    <source>
        <dbReference type="ARBA" id="ARBA00023136"/>
    </source>
</evidence>
<comment type="caution">
    <text evidence="13">The sequence shown here is derived from an EMBL/GenBank/DDBJ whole genome shotgun (WGS) entry which is preliminary data.</text>
</comment>
<comment type="subcellular location">
    <subcellularLocation>
        <location evidence="11">Cell inner membrane</location>
        <topology evidence="11">Single-pass membrane protein</topology>
    </subcellularLocation>
</comment>
<dbReference type="InterPro" id="IPR023346">
    <property type="entry name" value="Lysozyme-like_dom_sf"/>
</dbReference>
<accession>A0A842HTM9</accession>
<dbReference type="PANTHER" id="PTHR30400">
    <property type="entry name" value="MONOFUNCTIONAL BIOSYNTHETIC PEPTIDOGLYCAN TRANSGLYCOSYLASE"/>
    <property type="match status" value="1"/>
</dbReference>
<dbReference type="NCBIfam" id="TIGR02070">
    <property type="entry name" value="mono_pep_trsgly"/>
    <property type="match status" value="1"/>
</dbReference>
<feature type="domain" description="Glycosyl transferase family 51" evidence="12">
    <location>
        <begin position="60"/>
        <end position="228"/>
    </location>
</feature>
<dbReference type="GO" id="GO:0008955">
    <property type="term" value="F:peptidoglycan glycosyltransferase activity"/>
    <property type="evidence" value="ECO:0007669"/>
    <property type="project" value="UniProtKB-UniRule"/>
</dbReference>
<dbReference type="PANTHER" id="PTHR30400:SF0">
    <property type="entry name" value="BIOSYNTHETIC PEPTIDOGLYCAN TRANSGLYCOSYLASE"/>
    <property type="match status" value="1"/>
</dbReference>
<evidence type="ECO:0000256" key="10">
    <source>
        <dbReference type="ARBA" id="ARBA00023316"/>
    </source>
</evidence>
<dbReference type="GO" id="GO:0008360">
    <property type="term" value="P:regulation of cell shape"/>
    <property type="evidence" value="ECO:0007669"/>
    <property type="project" value="UniProtKB-KW"/>
</dbReference>
<evidence type="ECO:0000256" key="7">
    <source>
        <dbReference type="ARBA" id="ARBA00022984"/>
    </source>
</evidence>
<keyword evidence="1 11" id="KW-1003">Cell membrane</keyword>
<sequence>MSKTRLVGLFALLGLFGLLLYQFGLFVMVVWLTFNNPNTSAFMRATLTELRADNPNAKIAFEWVPYDRISPNLKRAVVAAEDANFTGHNGVEWEAIKRAFEYNLQMADEGRSRMRGGSTISQQLAKNLFLSGDRSYLRKGQELILTYMIEAVMSKKRILELYLNIAQWGVNVFGAQAAAQHYFKRNAAQLGSTQAARLAAMLPNPAYYDKRGNTTYLQSRTATLTRRMRMVDIP</sequence>
<gene>
    <name evidence="11 13" type="primary">mtgA</name>
    <name evidence="13" type="ORF">GTU67_12710</name>
</gene>
<evidence type="ECO:0000256" key="11">
    <source>
        <dbReference type="HAMAP-Rule" id="MF_00766"/>
    </source>
</evidence>
<evidence type="ECO:0000256" key="1">
    <source>
        <dbReference type="ARBA" id="ARBA00022475"/>
    </source>
</evidence>
<proteinExistence type="inferred from homology"/>
<evidence type="ECO:0000256" key="3">
    <source>
        <dbReference type="ARBA" id="ARBA00022676"/>
    </source>
</evidence>
<evidence type="ECO:0000256" key="4">
    <source>
        <dbReference type="ARBA" id="ARBA00022679"/>
    </source>
</evidence>
<keyword evidence="9 11" id="KW-0472">Membrane</keyword>
<name>A0A842HTM9_9BURK</name>
<keyword evidence="8 11" id="KW-1133">Transmembrane helix</keyword>
<keyword evidence="3 11" id="KW-0328">Glycosyltransferase</keyword>
<evidence type="ECO:0000259" key="12">
    <source>
        <dbReference type="Pfam" id="PF00912"/>
    </source>
</evidence>
<dbReference type="Pfam" id="PF00912">
    <property type="entry name" value="Transgly"/>
    <property type="match status" value="1"/>
</dbReference>
<evidence type="ECO:0000256" key="6">
    <source>
        <dbReference type="ARBA" id="ARBA00022960"/>
    </source>
</evidence>
<dbReference type="RefSeq" id="WP_185780440.1">
    <property type="nucleotide sequence ID" value="NZ_JACJUU010000012.1"/>
</dbReference>
<evidence type="ECO:0000313" key="14">
    <source>
        <dbReference type="Proteomes" id="UP000545386"/>
    </source>
</evidence>
<organism evidence="13 14">
    <name type="scientific">Pusillimonas minor</name>
    <dbReference type="NCBI Taxonomy" id="2697024"/>
    <lineage>
        <taxon>Bacteria</taxon>
        <taxon>Pseudomonadati</taxon>
        <taxon>Pseudomonadota</taxon>
        <taxon>Betaproteobacteria</taxon>
        <taxon>Burkholderiales</taxon>
        <taxon>Alcaligenaceae</taxon>
        <taxon>Pusillimonas</taxon>
    </lineage>
</organism>
<dbReference type="EC" id="2.4.99.28" evidence="11"/>
<dbReference type="HAMAP" id="MF_00766">
    <property type="entry name" value="PGT_MtgA"/>
    <property type="match status" value="1"/>
</dbReference>
<dbReference type="GO" id="GO:0005886">
    <property type="term" value="C:plasma membrane"/>
    <property type="evidence" value="ECO:0007669"/>
    <property type="project" value="UniProtKB-SubCell"/>
</dbReference>